<comment type="subcellular location">
    <subcellularLocation>
        <location evidence="1">Membrane</location>
        <topology evidence="1">Multi-pass membrane protein</topology>
    </subcellularLocation>
</comment>
<keyword evidence="4 6" id="KW-0472">Membrane</keyword>
<evidence type="ECO:0000313" key="9">
    <source>
        <dbReference type="Proteomes" id="UP000002035"/>
    </source>
</evidence>
<dbReference type="STRING" id="554155.C5G0S4"/>
<dbReference type="InterPro" id="IPR049326">
    <property type="entry name" value="Rhodopsin_dom_fungi"/>
</dbReference>
<keyword evidence="3 6" id="KW-1133">Transmembrane helix</keyword>
<feature type="domain" description="Rhodopsin" evidence="7">
    <location>
        <begin position="71"/>
        <end position="221"/>
    </location>
</feature>
<dbReference type="HOGENOM" id="CLU_028200_12_8_1"/>
<organism evidence="8 9">
    <name type="scientific">Arthroderma otae (strain ATCC MYA-4605 / CBS 113480)</name>
    <name type="common">Microsporum canis</name>
    <dbReference type="NCBI Taxonomy" id="554155"/>
    <lineage>
        <taxon>Eukaryota</taxon>
        <taxon>Fungi</taxon>
        <taxon>Dikarya</taxon>
        <taxon>Ascomycota</taxon>
        <taxon>Pezizomycotina</taxon>
        <taxon>Eurotiomycetes</taxon>
        <taxon>Eurotiomycetidae</taxon>
        <taxon>Onygenales</taxon>
        <taxon>Arthrodermataceae</taxon>
        <taxon>Microsporum</taxon>
    </lineage>
</organism>
<dbReference type="OrthoDB" id="10058185at2759"/>
<dbReference type="GO" id="GO:0016020">
    <property type="term" value="C:membrane"/>
    <property type="evidence" value="ECO:0007669"/>
    <property type="project" value="UniProtKB-SubCell"/>
</dbReference>
<feature type="transmembrane region" description="Helical" evidence="6">
    <location>
        <begin position="73"/>
        <end position="97"/>
    </location>
</feature>
<dbReference type="VEuPathDB" id="FungiDB:MCYG_08546"/>
<protein>
    <recommendedName>
        <fullName evidence="7">Rhodopsin domain-containing protein</fullName>
    </recommendedName>
</protein>
<sequence length="231" mass="25502">MDSRDLSAWQMLPAGPPPPGVKSNFVDPPSLAMPIVIVNGISLALMLAAVIARFLAKGLYSKLRWDLSDAVDIIYIVTSFFIKISILLLLEQLFYVIRHLRQVIYIGLAVISTVTVPYLTVSIIRVSQCNGFKAIGITICNSKAVGTTNLVFGPWNVLSDFYILAIPISQIQQLKMPYRRKIGVTAIFLTGFIACSMSIVRLVIIIAKFNKKDPIYTGASLSPYRFVGPFT</sequence>
<dbReference type="eggNOG" id="ENOG502SPFX">
    <property type="taxonomic scope" value="Eukaryota"/>
</dbReference>
<evidence type="ECO:0000256" key="5">
    <source>
        <dbReference type="ARBA" id="ARBA00038359"/>
    </source>
</evidence>
<evidence type="ECO:0000259" key="7">
    <source>
        <dbReference type="Pfam" id="PF20684"/>
    </source>
</evidence>
<reference evidence="9" key="1">
    <citation type="journal article" date="2012" name="MBio">
        <title>Comparative genome analysis of Trichophyton rubrum and related dermatophytes reveals candidate genes involved in infection.</title>
        <authorList>
            <person name="Martinez D.A."/>
            <person name="Oliver B.G."/>
            <person name="Graeser Y."/>
            <person name="Goldberg J.M."/>
            <person name="Li W."/>
            <person name="Martinez-Rossi N.M."/>
            <person name="Monod M."/>
            <person name="Shelest E."/>
            <person name="Barton R.C."/>
            <person name="Birch E."/>
            <person name="Brakhage A.A."/>
            <person name="Chen Z."/>
            <person name="Gurr S.J."/>
            <person name="Heiman D."/>
            <person name="Heitman J."/>
            <person name="Kosti I."/>
            <person name="Rossi A."/>
            <person name="Saif S."/>
            <person name="Samalova M."/>
            <person name="Saunders C.W."/>
            <person name="Shea T."/>
            <person name="Summerbell R.C."/>
            <person name="Xu J."/>
            <person name="Young S."/>
            <person name="Zeng Q."/>
            <person name="Birren B.W."/>
            <person name="Cuomo C.A."/>
            <person name="White T.C."/>
        </authorList>
    </citation>
    <scope>NUCLEOTIDE SEQUENCE [LARGE SCALE GENOMIC DNA]</scope>
    <source>
        <strain evidence="9">ATCC MYA-4605 / CBS 113480</strain>
    </source>
</reference>
<dbReference type="GeneID" id="9223928"/>
<evidence type="ECO:0000256" key="4">
    <source>
        <dbReference type="ARBA" id="ARBA00023136"/>
    </source>
</evidence>
<gene>
    <name evidence="8" type="ORF">MCYG_08546</name>
</gene>
<evidence type="ECO:0000256" key="6">
    <source>
        <dbReference type="SAM" id="Phobius"/>
    </source>
</evidence>
<keyword evidence="2 6" id="KW-0812">Transmembrane</keyword>
<name>C5G0S4_ARTOC</name>
<dbReference type="PANTHER" id="PTHR33048">
    <property type="entry name" value="PTH11-LIKE INTEGRAL MEMBRANE PROTEIN (AFU_ORTHOLOGUE AFUA_5G11245)"/>
    <property type="match status" value="1"/>
</dbReference>
<dbReference type="AlphaFoldDB" id="C5G0S4"/>
<comment type="similarity">
    <text evidence="5">Belongs to the SAT4 family.</text>
</comment>
<dbReference type="Proteomes" id="UP000002035">
    <property type="component" value="Unassembled WGS sequence"/>
</dbReference>
<evidence type="ECO:0000313" key="8">
    <source>
        <dbReference type="EMBL" id="EEQ35727.1"/>
    </source>
</evidence>
<keyword evidence="9" id="KW-1185">Reference proteome</keyword>
<dbReference type="RefSeq" id="XP_002842715.1">
    <property type="nucleotide sequence ID" value="XM_002842669.1"/>
</dbReference>
<dbReference type="InterPro" id="IPR052337">
    <property type="entry name" value="SAT4-like"/>
</dbReference>
<dbReference type="PANTHER" id="PTHR33048:SF47">
    <property type="entry name" value="INTEGRAL MEMBRANE PROTEIN-RELATED"/>
    <property type="match status" value="1"/>
</dbReference>
<evidence type="ECO:0000256" key="3">
    <source>
        <dbReference type="ARBA" id="ARBA00022989"/>
    </source>
</evidence>
<evidence type="ECO:0000256" key="1">
    <source>
        <dbReference type="ARBA" id="ARBA00004141"/>
    </source>
</evidence>
<feature type="transmembrane region" description="Helical" evidence="6">
    <location>
        <begin position="103"/>
        <end position="124"/>
    </location>
</feature>
<evidence type="ECO:0000256" key="2">
    <source>
        <dbReference type="ARBA" id="ARBA00022692"/>
    </source>
</evidence>
<accession>C5G0S4</accession>
<dbReference type="EMBL" id="DS995709">
    <property type="protein sequence ID" value="EEQ35727.1"/>
    <property type="molecule type" value="Genomic_DNA"/>
</dbReference>
<feature type="transmembrane region" description="Helical" evidence="6">
    <location>
        <begin position="182"/>
        <end position="207"/>
    </location>
</feature>
<dbReference type="Pfam" id="PF20684">
    <property type="entry name" value="Fung_rhodopsin"/>
    <property type="match status" value="1"/>
</dbReference>
<feature type="transmembrane region" description="Helical" evidence="6">
    <location>
        <begin position="31"/>
        <end position="52"/>
    </location>
</feature>
<proteinExistence type="inferred from homology"/>